<comment type="caution">
    <text evidence="1">The sequence shown here is derived from an EMBL/GenBank/DDBJ whole genome shotgun (WGS) entry which is preliminary data.</text>
</comment>
<dbReference type="STRING" id="525373.HMPREF0766_12200"/>
<organism evidence="1 2">
    <name type="scientific">Sphingobacterium spiritivorum ATCC 33861</name>
    <dbReference type="NCBI Taxonomy" id="525373"/>
    <lineage>
        <taxon>Bacteria</taxon>
        <taxon>Pseudomonadati</taxon>
        <taxon>Bacteroidota</taxon>
        <taxon>Sphingobacteriia</taxon>
        <taxon>Sphingobacteriales</taxon>
        <taxon>Sphingobacteriaceae</taxon>
        <taxon>Sphingobacterium</taxon>
    </lineage>
</organism>
<protein>
    <submittedName>
        <fullName evidence="1">Uncharacterized protein</fullName>
    </submittedName>
</protein>
<name>D7VLU6_SPHSI</name>
<evidence type="ECO:0000313" key="1">
    <source>
        <dbReference type="EMBL" id="EFK58208.1"/>
    </source>
</evidence>
<dbReference type="RefSeq" id="WP_003001595.1">
    <property type="nucleotide sequence ID" value="NZ_GL379776.1"/>
</dbReference>
<keyword evidence="2" id="KW-1185">Reference proteome</keyword>
<dbReference type="AlphaFoldDB" id="D7VLU6"/>
<dbReference type="HOGENOM" id="CLU_139195_0_0_10"/>
<dbReference type="GeneID" id="95430133"/>
<dbReference type="EMBL" id="ACHA02000010">
    <property type="protein sequence ID" value="EFK58208.1"/>
    <property type="molecule type" value="Genomic_DNA"/>
</dbReference>
<dbReference type="Proteomes" id="UP000006258">
    <property type="component" value="Unassembled WGS sequence"/>
</dbReference>
<accession>D7VLU6</accession>
<gene>
    <name evidence="1" type="ORF">HMPREF0766_12200</name>
</gene>
<proteinExistence type="predicted"/>
<reference evidence="1" key="1">
    <citation type="submission" date="2010-07" db="EMBL/GenBank/DDBJ databases">
        <authorList>
            <person name="Muzny D."/>
            <person name="Qin X."/>
            <person name="Buhay C."/>
            <person name="Dugan-Rocha S."/>
            <person name="Ding Y."/>
            <person name="Chen G."/>
            <person name="Hawes A."/>
            <person name="Holder M."/>
            <person name="Jhangiani S."/>
            <person name="Johnson A."/>
            <person name="Khan Z."/>
            <person name="Li Z."/>
            <person name="Liu W."/>
            <person name="Liu X."/>
            <person name="Perez L."/>
            <person name="Shen H."/>
            <person name="Wang Q."/>
            <person name="Watt J."/>
            <person name="Xi L."/>
            <person name="Xin Y."/>
            <person name="Zhou J."/>
            <person name="Deng J."/>
            <person name="Jiang H."/>
            <person name="Liu Y."/>
            <person name="Qu J."/>
            <person name="Song X.-Z."/>
            <person name="Zhang L."/>
            <person name="Villasana D."/>
            <person name="Johnson A."/>
            <person name="Liu J."/>
            <person name="Liyanage D."/>
            <person name="Lorensuhewa L."/>
            <person name="Robinson T."/>
            <person name="Song A."/>
            <person name="Song B.-B."/>
            <person name="Dinh H."/>
            <person name="Thornton R."/>
            <person name="Coyle M."/>
            <person name="Francisco L."/>
            <person name="Jackson L."/>
            <person name="Javaid M."/>
            <person name="Korchina V."/>
            <person name="Kovar C."/>
            <person name="Mata R."/>
            <person name="Mathew T."/>
            <person name="Ngo R."/>
            <person name="Nguyen L."/>
            <person name="Nguyen N."/>
            <person name="Okwuonu G."/>
            <person name="Ongeri F."/>
            <person name="Pham C."/>
            <person name="Simmons D."/>
            <person name="Wilczek-Boney K."/>
            <person name="Hale W."/>
            <person name="Jakkamsetti A."/>
            <person name="Pham P."/>
            <person name="Ruth R."/>
            <person name="San Lucas F."/>
            <person name="Warren J."/>
            <person name="Zhang J."/>
            <person name="Zhao Z."/>
            <person name="Zhou C."/>
            <person name="Zhu D."/>
            <person name="Lee S."/>
            <person name="Bess C."/>
            <person name="Blankenburg K."/>
            <person name="Forbes L."/>
            <person name="Fu Q."/>
            <person name="Gubbala S."/>
            <person name="Hirani K."/>
            <person name="Jayaseelan J.C."/>
            <person name="Lara F."/>
            <person name="Munidasa M."/>
            <person name="Palculict T."/>
            <person name="Patil S."/>
            <person name="Pu L.-L."/>
            <person name="Saada N."/>
            <person name="Tang L."/>
            <person name="Weissenberger G."/>
            <person name="Zhu Y."/>
            <person name="Hemphill L."/>
            <person name="Shang Y."/>
            <person name="Youmans B."/>
            <person name="Ayvaz T."/>
            <person name="Ross M."/>
            <person name="Santibanez J."/>
            <person name="Aqrawi P."/>
            <person name="Gross S."/>
            <person name="Joshi V."/>
            <person name="Fowler G."/>
            <person name="Nazareth L."/>
            <person name="Reid J."/>
            <person name="Worley K."/>
            <person name="Petrosino J."/>
            <person name="Highlander S."/>
            <person name="Gibbs R."/>
        </authorList>
    </citation>
    <scope>NUCLEOTIDE SEQUENCE [LARGE SCALE GENOMIC DNA]</scope>
    <source>
        <strain evidence="1">ATCC 33861</strain>
    </source>
</reference>
<dbReference type="OrthoDB" id="798926at2"/>
<sequence>MDNQLTLSMYIEILKEQFMELREINKTNANINITDELESVMKINSEWSYLLFFECVELFEKSRFCVSYWKDEDNWMTLSDESNIIAYIWRGYPLIFLDEKFITVVKNMVSDKYDSVLISAPNLARNIFKIDGDFNLIDFDLGFNKKSFSAEDFWYHTNDSV</sequence>
<evidence type="ECO:0000313" key="2">
    <source>
        <dbReference type="Proteomes" id="UP000006258"/>
    </source>
</evidence>
<dbReference type="eggNOG" id="ENOG5033E8S">
    <property type="taxonomic scope" value="Bacteria"/>
</dbReference>